<feature type="transmembrane region" description="Helical" evidence="12">
    <location>
        <begin position="520"/>
        <end position="542"/>
    </location>
</feature>
<feature type="region of interest" description="Disordered" evidence="11">
    <location>
        <begin position="904"/>
        <end position="931"/>
    </location>
</feature>
<feature type="non-terminal residue" evidence="14">
    <location>
        <position position="965"/>
    </location>
</feature>
<dbReference type="InterPro" id="IPR000276">
    <property type="entry name" value="GPCR_Rhodpsn"/>
</dbReference>
<feature type="domain" description="G-protein coupled receptors family 1 profile" evidence="13">
    <location>
        <begin position="412"/>
        <end position="661"/>
    </location>
</feature>
<evidence type="ECO:0000256" key="1">
    <source>
        <dbReference type="ARBA" id="ARBA00004651"/>
    </source>
</evidence>
<evidence type="ECO:0000256" key="9">
    <source>
        <dbReference type="ARBA" id="ARBA00023170"/>
    </source>
</evidence>
<dbReference type="InterPro" id="IPR002131">
    <property type="entry name" value="Gphrmn_rcpt_fam"/>
</dbReference>
<evidence type="ECO:0000256" key="5">
    <source>
        <dbReference type="ARBA" id="ARBA00022737"/>
    </source>
</evidence>
<proteinExistence type="predicted"/>
<evidence type="ECO:0000256" key="11">
    <source>
        <dbReference type="SAM" id="MobiDB-lite"/>
    </source>
</evidence>
<accession>A0AA36CSH1</accession>
<evidence type="ECO:0000256" key="10">
    <source>
        <dbReference type="ARBA" id="ARBA00023224"/>
    </source>
</evidence>
<feature type="transmembrane region" description="Helical" evidence="12">
    <location>
        <begin position="432"/>
        <end position="454"/>
    </location>
</feature>
<dbReference type="SUPFAM" id="SSF52058">
    <property type="entry name" value="L domain-like"/>
    <property type="match status" value="1"/>
</dbReference>
<feature type="transmembrane region" description="Helical" evidence="12">
    <location>
        <begin position="562"/>
        <end position="589"/>
    </location>
</feature>
<feature type="compositionally biased region" description="Polar residues" evidence="11">
    <location>
        <begin position="855"/>
        <end position="875"/>
    </location>
</feature>
<dbReference type="Gene3D" id="1.20.1070.10">
    <property type="entry name" value="Rhodopsin 7-helix transmembrane proteins"/>
    <property type="match status" value="1"/>
</dbReference>
<keyword evidence="5" id="KW-0677">Repeat</keyword>
<feature type="compositionally biased region" description="Polar residues" evidence="11">
    <location>
        <begin position="723"/>
        <end position="738"/>
    </location>
</feature>
<feature type="transmembrane region" description="Helical" evidence="12">
    <location>
        <begin position="644"/>
        <end position="664"/>
    </location>
</feature>
<comment type="subcellular location">
    <subcellularLocation>
        <location evidence="1">Cell membrane</location>
        <topology evidence="1">Multi-pass membrane protein</topology>
    </subcellularLocation>
</comment>
<evidence type="ECO:0000313" key="15">
    <source>
        <dbReference type="Proteomes" id="UP001177023"/>
    </source>
</evidence>
<dbReference type="GO" id="GO:0005886">
    <property type="term" value="C:plasma membrane"/>
    <property type="evidence" value="ECO:0007669"/>
    <property type="project" value="UniProtKB-SubCell"/>
</dbReference>
<feature type="transmembrane region" description="Helical" evidence="12">
    <location>
        <begin position="610"/>
        <end position="632"/>
    </location>
</feature>
<protein>
    <recommendedName>
        <fullName evidence="13">G-protein coupled receptors family 1 profile domain-containing protein</fullName>
    </recommendedName>
</protein>
<evidence type="ECO:0000256" key="8">
    <source>
        <dbReference type="ARBA" id="ARBA00023136"/>
    </source>
</evidence>
<feature type="transmembrane region" description="Helical" evidence="12">
    <location>
        <begin position="401"/>
        <end position="420"/>
    </location>
</feature>
<dbReference type="Pfam" id="PF00001">
    <property type="entry name" value="7tm_1"/>
    <property type="match status" value="1"/>
</dbReference>
<gene>
    <name evidence="14" type="ORF">MSPICULIGERA_LOCUS11556</name>
</gene>
<comment type="caution">
    <text evidence="14">The sequence shown here is derived from an EMBL/GenBank/DDBJ whole genome shotgun (WGS) entry which is preliminary data.</text>
</comment>
<evidence type="ECO:0000256" key="12">
    <source>
        <dbReference type="SAM" id="Phobius"/>
    </source>
</evidence>
<evidence type="ECO:0000256" key="7">
    <source>
        <dbReference type="ARBA" id="ARBA00023040"/>
    </source>
</evidence>
<dbReference type="Gene3D" id="3.80.10.10">
    <property type="entry name" value="Ribonuclease Inhibitor"/>
    <property type="match status" value="1"/>
</dbReference>
<dbReference type="PANTHER" id="PTHR24372:SF74">
    <property type="entry name" value="LP13728P"/>
    <property type="match status" value="1"/>
</dbReference>
<dbReference type="PRINTS" id="PR00373">
    <property type="entry name" value="GLYCHORMONER"/>
</dbReference>
<reference evidence="14" key="1">
    <citation type="submission" date="2023-06" db="EMBL/GenBank/DDBJ databases">
        <authorList>
            <person name="Delattre M."/>
        </authorList>
    </citation>
    <scope>NUCLEOTIDE SEQUENCE</scope>
    <source>
        <strain evidence="14">AF72</strain>
    </source>
</reference>
<name>A0AA36CSH1_9BILA</name>
<keyword evidence="15" id="KW-1185">Reference proteome</keyword>
<dbReference type="GO" id="GO:0009755">
    <property type="term" value="P:hormone-mediated signaling pathway"/>
    <property type="evidence" value="ECO:0007669"/>
    <property type="project" value="TreeGrafter"/>
</dbReference>
<dbReference type="InterPro" id="IPR032675">
    <property type="entry name" value="LRR_dom_sf"/>
</dbReference>
<dbReference type="SUPFAM" id="SSF81321">
    <property type="entry name" value="Family A G protein-coupled receptor-like"/>
    <property type="match status" value="1"/>
</dbReference>
<evidence type="ECO:0000259" key="13">
    <source>
        <dbReference type="PROSITE" id="PS50262"/>
    </source>
</evidence>
<evidence type="ECO:0000256" key="4">
    <source>
        <dbReference type="ARBA" id="ARBA00022692"/>
    </source>
</evidence>
<dbReference type="PRINTS" id="PR00237">
    <property type="entry name" value="GPCRRHODOPSN"/>
</dbReference>
<keyword evidence="4 12" id="KW-0812">Transmembrane</keyword>
<dbReference type="GO" id="GO:0016500">
    <property type="term" value="F:protein-hormone receptor activity"/>
    <property type="evidence" value="ECO:0007669"/>
    <property type="project" value="InterPro"/>
</dbReference>
<dbReference type="Proteomes" id="UP001177023">
    <property type="component" value="Unassembled WGS sequence"/>
</dbReference>
<dbReference type="Pfam" id="PF13855">
    <property type="entry name" value="LRR_8"/>
    <property type="match status" value="1"/>
</dbReference>
<evidence type="ECO:0000256" key="6">
    <source>
        <dbReference type="ARBA" id="ARBA00022989"/>
    </source>
</evidence>
<organism evidence="14 15">
    <name type="scientific">Mesorhabditis spiculigera</name>
    <dbReference type="NCBI Taxonomy" id="96644"/>
    <lineage>
        <taxon>Eukaryota</taxon>
        <taxon>Metazoa</taxon>
        <taxon>Ecdysozoa</taxon>
        <taxon>Nematoda</taxon>
        <taxon>Chromadorea</taxon>
        <taxon>Rhabditida</taxon>
        <taxon>Rhabditina</taxon>
        <taxon>Rhabditomorpha</taxon>
        <taxon>Rhabditoidea</taxon>
        <taxon>Rhabditidae</taxon>
        <taxon>Mesorhabditinae</taxon>
        <taxon>Mesorhabditis</taxon>
    </lineage>
</organism>
<evidence type="ECO:0000256" key="3">
    <source>
        <dbReference type="ARBA" id="ARBA00022614"/>
    </source>
</evidence>
<keyword evidence="10" id="KW-0807">Transducer</keyword>
<evidence type="ECO:0000256" key="2">
    <source>
        <dbReference type="ARBA" id="ARBA00022475"/>
    </source>
</evidence>
<dbReference type="PANTHER" id="PTHR24372">
    <property type="entry name" value="GLYCOPROTEIN HORMONE RECEPTOR"/>
    <property type="match status" value="1"/>
</dbReference>
<keyword evidence="6 12" id="KW-1133">Transmembrane helix</keyword>
<dbReference type="InterPro" id="IPR017452">
    <property type="entry name" value="GPCR_Rhodpsn_7TM"/>
</dbReference>
<dbReference type="GO" id="GO:0007189">
    <property type="term" value="P:adenylate cyclase-activating G protein-coupled receptor signaling pathway"/>
    <property type="evidence" value="ECO:0007669"/>
    <property type="project" value="TreeGrafter"/>
</dbReference>
<dbReference type="PROSITE" id="PS50262">
    <property type="entry name" value="G_PROTEIN_RECEP_F1_2"/>
    <property type="match status" value="1"/>
</dbReference>
<feature type="region of interest" description="Disordered" evidence="11">
    <location>
        <begin position="723"/>
        <end position="760"/>
    </location>
</feature>
<dbReference type="AlphaFoldDB" id="A0AA36CSH1"/>
<dbReference type="EMBL" id="CATQJA010002615">
    <property type="protein sequence ID" value="CAJ0573188.1"/>
    <property type="molecule type" value="Genomic_DNA"/>
</dbReference>
<sequence>MLLHKLFCSNERSGCFCQPSPRNVRCCCVGRDVGELSANMSTRVKTLIIYNTSITTIDGSTFDRYRNLEEIDISHLDHLTSFNASAGRNLGNLRKLAINYCPKLDEIHGTLLKDNLKMQTLIIRNTGLKTMPQLQMTYRNKMEVEVDLSHNHLQFIGKERIRDLRASLLRLDYNKLLGIETAAFQGSAIIALNFSHNPHLSELDSDAFRDMVQLNKLDLSHTALRELPTVGLRNVEQVQLRNVENLKKLPPIFSFRKLQKAVFTYPHHCCLFKHVDFKENLQEAREIKKRICKDFAKTRKSATPKEKTTLSSTTAPPGNGSKNADFFEMAMALFEADLEVEEEPDYDLPPFEPDELGFAGCLEEESLEVVREFYSSIECTPEPDALNPCENIVGYPLLRRAIWVVWIAAIVGNALVWIVLWMAYERRMRVHYLFMLNLSVADMVTGVYLALLAIEDNQTADEYYRYAVGWQTGWGCATAGFFAVFASQLSITSMFFIAFEMAYNTRKAIYGRRLGLGFGILMLAVGYVLAAVMAALPLFGISSYSTSSICLPLRVDTLWDKIYILFGLLFNMIAFSGMVVCYVFIFWMLKIEDPDAPSRPEDRAVIKKMALLIGTDMICWFPTLFFGFTAALGFPLISISDAKIFLVFFFPINSFMNPFLYVFFTKVIQRHVKKKAVPAIQRIVSMPVLSTISQYYTHPPNSRRKTHEEDALTSTMNQKFLGVTQTTDTLSPRSQRGSTGDAAFDFDDAPSGSRSPRVSFQDEIEMAEFSRDGDEIVRVPLAPPIVRKRTISTRVQEFWKKFSSIPEVSEHSGSENTNSTSRPQASPEPAGEEQRPSFSLSFRRPFLHRRREGSTRSGQDSGRGSMTSESTLGLLNQERLSLATSHEGESDDERIAVPMVVLHNSPSTTADPERSGEPAQKSHNPFKMPSLLDRRTQLKEDRRRSVPIIPPLLVVSECSENSTSS</sequence>
<evidence type="ECO:0000313" key="14">
    <source>
        <dbReference type="EMBL" id="CAJ0573188.1"/>
    </source>
</evidence>
<keyword evidence="9" id="KW-0675">Receptor</keyword>
<keyword evidence="3" id="KW-0433">Leucine-rich repeat</keyword>
<dbReference type="InterPro" id="IPR001611">
    <property type="entry name" value="Leu-rich_rpt"/>
</dbReference>
<feature type="region of interest" description="Disordered" evidence="11">
    <location>
        <begin position="805"/>
        <end position="875"/>
    </location>
</feature>
<feature type="transmembrane region" description="Helical" evidence="12">
    <location>
        <begin position="474"/>
        <end position="499"/>
    </location>
</feature>
<keyword evidence="8 12" id="KW-0472">Membrane</keyword>
<dbReference type="GO" id="GO:0008528">
    <property type="term" value="F:G protein-coupled peptide receptor activity"/>
    <property type="evidence" value="ECO:0007669"/>
    <property type="project" value="TreeGrafter"/>
</dbReference>
<keyword evidence="2" id="KW-1003">Cell membrane</keyword>
<feature type="compositionally biased region" description="Polar residues" evidence="11">
    <location>
        <begin position="814"/>
        <end position="824"/>
    </location>
</feature>
<keyword evidence="7" id="KW-0297">G-protein coupled receptor</keyword>